<dbReference type="Proteomes" id="UP000440198">
    <property type="component" value="Unassembled WGS sequence"/>
</dbReference>
<name>A0A7J4YT61_9BACE</name>
<gene>
    <name evidence="2" type="ORF">F2Z09_01425</name>
    <name evidence="1" type="ORF">F2Z22_03400</name>
</gene>
<dbReference type="InterPro" id="IPR011049">
    <property type="entry name" value="Serralysin-like_metalloprot_C"/>
</dbReference>
<evidence type="ECO:0000313" key="1">
    <source>
        <dbReference type="EMBL" id="KAA5232413.1"/>
    </source>
</evidence>
<accession>A0A7J4YT61</accession>
<dbReference type="Proteomes" id="UP000421791">
    <property type="component" value="Unassembled WGS sequence"/>
</dbReference>
<dbReference type="EMBL" id="VWAG01000002">
    <property type="protein sequence ID" value="KAA5259930.1"/>
    <property type="molecule type" value="Genomic_DNA"/>
</dbReference>
<organism evidence="1 3">
    <name type="scientific">Bacteroides finegoldii</name>
    <dbReference type="NCBI Taxonomy" id="338188"/>
    <lineage>
        <taxon>Bacteria</taxon>
        <taxon>Pseudomonadati</taxon>
        <taxon>Bacteroidota</taxon>
        <taxon>Bacteroidia</taxon>
        <taxon>Bacteroidales</taxon>
        <taxon>Bacteroidaceae</taxon>
        <taxon>Bacteroides</taxon>
    </lineage>
</organism>
<sequence length="398" mass="42590">MEKIFDIAKDKEQSWGTLATAIDGNFDDTVKFLLADNIPCGDNLITQPAELSEGWSYENGIYTHTSGYDNALVFTLATTKGKKYLAKLTKGIEGNENSILVGIGDKTPIDTYNGELVIYIGMISDGGSLKVYPSAKYASTLEIELYEVVDKSSAKQYISYGRQNIYFKIGDNDVSGWWNVALGYKTLEKSENSTRCIGIGTNSLSELISGSRNIAIGTYSSAYIPSGKDNVAIGADTLYPSRKECNSNVAIGRSALGGEENQETVGIGAEVLSSYSGAGSSQCVVIGCRASRDLADLKVKTQGCTVVGFEAGVYGNQKNTYIGHKAGRYCKGSNNIMVGADNGGSVNQLNDVIILGNNTKASKDGQMILGSTVQTEVVLLGNKKLIFNEDGSVTWEQI</sequence>
<evidence type="ECO:0000313" key="4">
    <source>
        <dbReference type="Proteomes" id="UP000440198"/>
    </source>
</evidence>
<keyword evidence="4" id="KW-1185">Reference proteome</keyword>
<comment type="caution">
    <text evidence="1">The sequence shown here is derived from an EMBL/GenBank/DDBJ whole genome shotgun (WGS) entry which is preliminary data.</text>
</comment>
<protein>
    <submittedName>
        <fullName evidence="1">Uncharacterized protein</fullName>
    </submittedName>
</protein>
<dbReference type="EMBL" id="VWAK01000003">
    <property type="protein sequence ID" value="KAA5232413.1"/>
    <property type="molecule type" value="Genomic_DNA"/>
</dbReference>
<dbReference type="Gene3D" id="2.150.10.10">
    <property type="entry name" value="Serralysin-like metalloprotease, C-terminal"/>
    <property type="match status" value="1"/>
</dbReference>
<evidence type="ECO:0000313" key="2">
    <source>
        <dbReference type="EMBL" id="KAA5259930.1"/>
    </source>
</evidence>
<reference evidence="3 4" key="1">
    <citation type="journal article" date="2019" name="Nat. Med.">
        <title>A library of human gut bacterial isolates paired with longitudinal multiomics data enables mechanistic microbiome research.</title>
        <authorList>
            <person name="Poyet M."/>
            <person name="Groussin M."/>
            <person name="Gibbons S.M."/>
            <person name="Avila-Pacheco J."/>
            <person name="Jiang X."/>
            <person name="Kearney S.M."/>
            <person name="Perrotta A.R."/>
            <person name="Berdy B."/>
            <person name="Zhao S."/>
            <person name="Lieberman T.D."/>
            <person name="Swanson P.K."/>
            <person name="Smith M."/>
            <person name="Roesemann S."/>
            <person name="Alexander J.E."/>
            <person name="Rich S.A."/>
            <person name="Livny J."/>
            <person name="Vlamakis H."/>
            <person name="Clish C."/>
            <person name="Bullock K."/>
            <person name="Deik A."/>
            <person name="Scott J."/>
            <person name="Pierce K.A."/>
            <person name="Xavier R.J."/>
            <person name="Alm E.J."/>
        </authorList>
    </citation>
    <scope>NUCLEOTIDE SEQUENCE [LARGE SCALE GENOMIC DNA]</scope>
    <source>
        <strain evidence="2 4">BIOML-A2</strain>
        <strain evidence="1 3">BIOML-A6</strain>
    </source>
</reference>
<dbReference type="AlphaFoldDB" id="A0A7J4YT61"/>
<proteinExistence type="predicted"/>
<dbReference type="RefSeq" id="WP_149923395.1">
    <property type="nucleotide sequence ID" value="NZ_VWAF01000001.1"/>
</dbReference>
<evidence type="ECO:0000313" key="3">
    <source>
        <dbReference type="Proteomes" id="UP000421791"/>
    </source>
</evidence>